<dbReference type="PANTHER" id="PTHR12242">
    <property type="entry name" value="OS02G0130600 PROTEIN-RELATED"/>
    <property type="match status" value="1"/>
</dbReference>
<reference evidence="2 3" key="1">
    <citation type="journal article" date="2021" name="Sci. Rep.">
        <title>The genome of the diatom Chaetoceros tenuissimus carries an ancient integrated fragment of an extant virus.</title>
        <authorList>
            <person name="Hongo Y."/>
            <person name="Kimura K."/>
            <person name="Takaki Y."/>
            <person name="Yoshida Y."/>
            <person name="Baba S."/>
            <person name="Kobayashi G."/>
            <person name="Nagasaki K."/>
            <person name="Hano T."/>
            <person name="Tomaru Y."/>
        </authorList>
    </citation>
    <scope>NUCLEOTIDE SEQUENCE [LARGE SCALE GENOMIC DNA]</scope>
    <source>
        <strain evidence="2 3">NIES-3715</strain>
    </source>
</reference>
<gene>
    <name evidence="2" type="ORF">CTEN210_11416</name>
</gene>
<dbReference type="AlphaFoldDB" id="A0AAD3D1T5"/>
<keyword evidence="1" id="KW-1133">Transmembrane helix</keyword>
<evidence type="ECO:0000256" key="1">
    <source>
        <dbReference type="SAM" id="Phobius"/>
    </source>
</evidence>
<keyword evidence="3" id="KW-1185">Reference proteome</keyword>
<dbReference type="GO" id="GO:0016020">
    <property type="term" value="C:membrane"/>
    <property type="evidence" value="ECO:0007669"/>
    <property type="project" value="TreeGrafter"/>
</dbReference>
<evidence type="ECO:0000313" key="3">
    <source>
        <dbReference type="Proteomes" id="UP001054902"/>
    </source>
</evidence>
<sequence>MLDRIKKEFKLSLFSEEDANGKEIDLLETFSPSPTGLVIGAKVMLLAVSTFNFVTSILNYNDSKEMWPMFLTKWGFMLGYSYLLSSTVTVIAPLKLMKLTWGLFAASINIQMFITINFWVLVYDGSTEPFSSYYEHGILFILLALDGFAIHRYPLRFKQIFFVWSVLIPFLIWSIIHSKLGIGNSLHNDRPDATDDDALYGTLNWNERPKGAGILAALLICVAVPVIFIVTWGLSALVPRRYVKASSNEDEFEEEA</sequence>
<feature type="transmembrane region" description="Helical" evidence="1">
    <location>
        <begin position="133"/>
        <end position="153"/>
    </location>
</feature>
<proteinExistence type="predicted"/>
<feature type="transmembrane region" description="Helical" evidence="1">
    <location>
        <begin position="36"/>
        <end position="54"/>
    </location>
</feature>
<feature type="transmembrane region" description="Helical" evidence="1">
    <location>
        <begin position="214"/>
        <end position="238"/>
    </location>
</feature>
<dbReference type="Proteomes" id="UP001054902">
    <property type="component" value="Unassembled WGS sequence"/>
</dbReference>
<dbReference type="EMBL" id="BLLK01000047">
    <property type="protein sequence ID" value="GFH54940.1"/>
    <property type="molecule type" value="Genomic_DNA"/>
</dbReference>
<keyword evidence="1" id="KW-0812">Transmembrane</keyword>
<feature type="transmembrane region" description="Helical" evidence="1">
    <location>
        <begin position="160"/>
        <end position="176"/>
    </location>
</feature>
<evidence type="ECO:0000313" key="2">
    <source>
        <dbReference type="EMBL" id="GFH54940.1"/>
    </source>
</evidence>
<comment type="caution">
    <text evidence="2">The sequence shown here is derived from an EMBL/GenBank/DDBJ whole genome shotgun (WGS) entry which is preliminary data.</text>
</comment>
<keyword evidence="1" id="KW-0472">Membrane</keyword>
<accession>A0AAD3D1T5</accession>
<feature type="transmembrane region" description="Helical" evidence="1">
    <location>
        <begin position="101"/>
        <end position="121"/>
    </location>
</feature>
<name>A0AAD3D1T5_9STRA</name>
<dbReference type="PANTHER" id="PTHR12242:SF48">
    <property type="entry name" value="FAR-17A_AIG1-LIKE PROTEIN"/>
    <property type="match status" value="1"/>
</dbReference>
<protein>
    <submittedName>
        <fullName evidence="2">Uncharacterized protein</fullName>
    </submittedName>
</protein>
<organism evidence="2 3">
    <name type="scientific">Chaetoceros tenuissimus</name>
    <dbReference type="NCBI Taxonomy" id="426638"/>
    <lineage>
        <taxon>Eukaryota</taxon>
        <taxon>Sar</taxon>
        <taxon>Stramenopiles</taxon>
        <taxon>Ochrophyta</taxon>
        <taxon>Bacillariophyta</taxon>
        <taxon>Coscinodiscophyceae</taxon>
        <taxon>Chaetocerotophycidae</taxon>
        <taxon>Chaetocerotales</taxon>
        <taxon>Chaetocerotaceae</taxon>
        <taxon>Chaetoceros</taxon>
    </lineage>
</organism>
<feature type="transmembrane region" description="Helical" evidence="1">
    <location>
        <begin position="74"/>
        <end position="94"/>
    </location>
</feature>